<dbReference type="STRING" id="1882918.BCY86_08215"/>
<evidence type="ECO:0000256" key="1">
    <source>
        <dbReference type="SAM" id="Phobius"/>
    </source>
</evidence>
<accession>A0A1L6MZ01</accession>
<gene>
    <name evidence="2" type="ORF">BCY86_08215</name>
</gene>
<proteinExistence type="predicted"/>
<dbReference type="KEGG" id="pabo:BCY86_08215"/>
<keyword evidence="1" id="KW-1133">Transmembrane helix</keyword>
<feature type="transmembrane region" description="Helical" evidence="1">
    <location>
        <begin position="84"/>
        <end position="103"/>
    </location>
</feature>
<protein>
    <submittedName>
        <fullName evidence="2">Uncharacterized protein</fullName>
    </submittedName>
</protein>
<evidence type="ECO:0000313" key="2">
    <source>
        <dbReference type="EMBL" id="APS00658.1"/>
    </source>
</evidence>
<name>A0A1L6MZ01_9BACT</name>
<dbReference type="Proteomes" id="UP000185544">
    <property type="component" value="Chromosome"/>
</dbReference>
<reference evidence="2 3" key="1">
    <citation type="submission" date="2016-08" db="EMBL/GenBank/DDBJ databases">
        <title>Identification and validation of antigenic proteins from Pajaroellobacter abortibovis using de-novo genome sequence assembly and reverse vaccinology.</title>
        <authorList>
            <person name="Welly B.T."/>
            <person name="Miller M.R."/>
            <person name="Stott J.L."/>
            <person name="Blanchard M.T."/>
            <person name="Islas-Trejo A.D."/>
            <person name="O'Rourke S.M."/>
            <person name="Young A.E."/>
            <person name="Medrano J.F."/>
            <person name="Van Eenennaam A.L."/>
        </authorList>
    </citation>
    <scope>NUCLEOTIDE SEQUENCE [LARGE SCALE GENOMIC DNA]</scope>
    <source>
        <strain evidence="2 3">BTF92-0548A/99-0131</strain>
    </source>
</reference>
<keyword evidence="3" id="KW-1185">Reference proteome</keyword>
<evidence type="ECO:0000313" key="3">
    <source>
        <dbReference type="Proteomes" id="UP000185544"/>
    </source>
</evidence>
<dbReference type="AlphaFoldDB" id="A0A1L6MZ01"/>
<feature type="transmembrane region" description="Helical" evidence="1">
    <location>
        <begin position="173"/>
        <end position="196"/>
    </location>
</feature>
<sequence length="212" mass="23619">MVSSLPVLFFPKRPWYLLVALITTWIFGVGGIAEGCGTIVYFKNDAFDPNLLIPNAIVEEGKQALVRDSALNMLQVRDAARGRLFPLGVASLLLGVVTVFFTGRTFRSVKMARPFLVQLVLVQTALIVLTYVLTPDVRRAENDYLMARASVTLSQALSREEKEQPLPFDYAKMIHTVPVIYLSVRCAMALFVVVALTRLRVKQFIEGVEVAQ</sequence>
<feature type="transmembrane region" description="Helical" evidence="1">
    <location>
        <begin position="15"/>
        <end position="42"/>
    </location>
</feature>
<keyword evidence="1" id="KW-0812">Transmembrane</keyword>
<keyword evidence="1" id="KW-0472">Membrane</keyword>
<dbReference type="EMBL" id="CP016908">
    <property type="protein sequence ID" value="APS00658.1"/>
    <property type="molecule type" value="Genomic_DNA"/>
</dbReference>
<organism evidence="2 3">
    <name type="scientific">Pajaroellobacter abortibovis</name>
    <dbReference type="NCBI Taxonomy" id="1882918"/>
    <lineage>
        <taxon>Bacteria</taxon>
        <taxon>Pseudomonadati</taxon>
        <taxon>Myxococcota</taxon>
        <taxon>Polyangia</taxon>
        <taxon>Polyangiales</taxon>
        <taxon>Polyangiaceae</taxon>
    </lineage>
</organism>